<sequence>MLSMRATAQQRITTSEWHTSTMPTEQSRSTIKMKSLLVLTILSIVSVAIVNKNDDYDKTNDMEEFNAHVVQDNAMRNSYQSGDDSVDSGYTAERLLFPYVNQLKRWSHYTKS</sequence>
<dbReference type="AlphaFoldDB" id="A0A7J6S9K9"/>
<accession>A0A7J6S9K9</accession>
<gene>
    <name evidence="1" type="ORF">FOZ62_016002</name>
</gene>
<evidence type="ECO:0000313" key="2">
    <source>
        <dbReference type="Proteomes" id="UP000574390"/>
    </source>
</evidence>
<name>A0A7J6S9K9_PEROL</name>
<reference evidence="1 2" key="1">
    <citation type="submission" date="2020-04" db="EMBL/GenBank/DDBJ databases">
        <title>Perkinsus olseni comparative genomics.</title>
        <authorList>
            <person name="Bogema D.R."/>
        </authorList>
    </citation>
    <scope>NUCLEOTIDE SEQUENCE [LARGE SCALE GENOMIC DNA]</scope>
    <source>
        <strain evidence="1">ATCC PRA-205</strain>
    </source>
</reference>
<comment type="caution">
    <text evidence="1">The sequence shown here is derived from an EMBL/GenBank/DDBJ whole genome shotgun (WGS) entry which is preliminary data.</text>
</comment>
<dbReference type="Proteomes" id="UP000574390">
    <property type="component" value="Unassembled WGS sequence"/>
</dbReference>
<organism evidence="1 2">
    <name type="scientific">Perkinsus olseni</name>
    <name type="common">Perkinsus atlanticus</name>
    <dbReference type="NCBI Taxonomy" id="32597"/>
    <lineage>
        <taxon>Eukaryota</taxon>
        <taxon>Sar</taxon>
        <taxon>Alveolata</taxon>
        <taxon>Perkinsozoa</taxon>
        <taxon>Perkinsea</taxon>
        <taxon>Perkinsida</taxon>
        <taxon>Perkinsidae</taxon>
        <taxon>Perkinsus</taxon>
    </lineage>
</organism>
<proteinExistence type="predicted"/>
<evidence type="ECO:0000313" key="1">
    <source>
        <dbReference type="EMBL" id="KAF4729547.1"/>
    </source>
</evidence>
<dbReference type="EMBL" id="JABANM010016374">
    <property type="protein sequence ID" value="KAF4729547.1"/>
    <property type="molecule type" value="Genomic_DNA"/>
</dbReference>
<protein>
    <submittedName>
        <fullName evidence="1">Uncharacterized protein</fullName>
    </submittedName>
</protein>